<protein>
    <recommendedName>
        <fullName evidence="1">J domain-containing protein</fullName>
    </recommendedName>
</protein>
<sequence>MAASATPFASFTSPSTQFIASKLPTNRSLSYLPSPPQFRRPLLRISARASTTTSESGCYNIAAAPSSTPSSLYEVLGIHMGASRQEIKAAYRRLARTLHPDVNGEKENTTCEFIRVNEAYQTLSDPAKRADYDRRLLVRQGRPLTSSFVMSATAAAPMSSSAASGFSGYTRRRWESDQCW</sequence>
<dbReference type="SMART" id="SM00271">
    <property type="entry name" value="DnaJ"/>
    <property type="match status" value="1"/>
</dbReference>
<evidence type="ECO:0000313" key="2">
    <source>
        <dbReference type="EMBL" id="KAJ4827674.1"/>
    </source>
</evidence>
<dbReference type="Proteomes" id="UP001141552">
    <property type="component" value="Unassembled WGS sequence"/>
</dbReference>
<dbReference type="OrthoDB" id="445556at2759"/>
<reference evidence="2" key="2">
    <citation type="journal article" date="2023" name="Plants (Basel)">
        <title>Annotation of the Turnera subulata (Passifloraceae) Draft Genome Reveals the S-Locus Evolved after the Divergence of Turneroideae from Passifloroideae in a Stepwise Manner.</title>
        <authorList>
            <person name="Henning P.M."/>
            <person name="Roalson E.H."/>
            <person name="Mir W."/>
            <person name="McCubbin A.G."/>
            <person name="Shore J.S."/>
        </authorList>
    </citation>
    <scope>NUCLEOTIDE SEQUENCE</scope>
    <source>
        <strain evidence="2">F60SS</strain>
    </source>
</reference>
<organism evidence="2 3">
    <name type="scientific">Turnera subulata</name>
    <dbReference type="NCBI Taxonomy" id="218843"/>
    <lineage>
        <taxon>Eukaryota</taxon>
        <taxon>Viridiplantae</taxon>
        <taxon>Streptophyta</taxon>
        <taxon>Embryophyta</taxon>
        <taxon>Tracheophyta</taxon>
        <taxon>Spermatophyta</taxon>
        <taxon>Magnoliopsida</taxon>
        <taxon>eudicotyledons</taxon>
        <taxon>Gunneridae</taxon>
        <taxon>Pentapetalae</taxon>
        <taxon>rosids</taxon>
        <taxon>fabids</taxon>
        <taxon>Malpighiales</taxon>
        <taxon>Passifloraceae</taxon>
        <taxon>Turnera</taxon>
    </lineage>
</organism>
<dbReference type="InterPro" id="IPR018253">
    <property type="entry name" value="DnaJ_domain_CS"/>
</dbReference>
<reference evidence="2" key="1">
    <citation type="submission" date="2022-02" db="EMBL/GenBank/DDBJ databases">
        <authorList>
            <person name="Henning P.M."/>
            <person name="McCubbin A.G."/>
            <person name="Shore J.S."/>
        </authorList>
    </citation>
    <scope>NUCLEOTIDE SEQUENCE</scope>
    <source>
        <strain evidence="2">F60SS</strain>
        <tissue evidence="2">Leaves</tissue>
    </source>
</reference>
<dbReference type="PANTHER" id="PTHR44240:SF22">
    <property type="entry name" value="CHAPERONE PROTEIN DNAJ 11, CHLOROPLASTIC-LIKE"/>
    <property type="match status" value="1"/>
</dbReference>
<dbReference type="PROSITE" id="PS50076">
    <property type="entry name" value="DNAJ_2"/>
    <property type="match status" value="1"/>
</dbReference>
<dbReference type="Pfam" id="PF00226">
    <property type="entry name" value="DnaJ"/>
    <property type="match status" value="1"/>
</dbReference>
<proteinExistence type="predicted"/>
<dbReference type="PRINTS" id="PR00625">
    <property type="entry name" value="JDOMAIN"/>
</dbReference>
<comment type="caution">
    <text evidence="2">The sequence shown here is derived from an EMBL/GenBank/DDBJ whole genome shotgun (WGS) entry which is preliminary data.</text>
</comment>
<dbReference type="CDD" id="cd06257">
    <property type="entry name" value="DnaJ"/>
    <property type="match status" value="1"/>
</dbReference>
<dbReference type="EMBL" id="JAKUCV010006370">
    <property type="protein sequence ID" value="KAJ4827674.1"/>
    <property type="molecule type" value="Genomic_DNA"/>
</dbReference>
<dbReference type="InterPro" id="IPR036869">
    <property type="entry name" value="J_dom_sf"/>
</dbReference>
<dbReference type="Gene3D" id="1.10.287.110">
    <property type="entry name" value="DnaJ domain"/>
    <property type="match status" value="1"/>
</dbReference>
<gene>
    <name evidence="2" type="ORF">Tsubulata_044193</name>
</gene>
<name>A0A9Q0FA41_9ROSI</name>
<accession>A0A9Q0FA41</accession>
<dbReference type="PROSITE" id="PS00636">
    <property type="entry name" value="DNAJ_1"/>
    <property type="match status" value="1"/>
</dbReference>
<evidence type="ECO:0000259" key="1">
    <source>
        <dbReference type="PROSITE" id="PS50076"/>
    </source>
</evidence>
<dbReference type="AlphaFoldDB" id="A0A9Q0FA41"/>
<keyword evidence="3" id="KW-1185">Reference proteome</keyword>
<dbReference type="PANTHER" id="PTHR44240">
    <property type="entry name" value="DNAJ DOMAIN (PROKARYOTIC HEAT SHOCK PROTEIN)-RELATED"/>
    <property type="match status" value="1"/>
</dbReference>
<dbReference type="SUPFAM" id="SSF46565">
    <property type="entry name" value="Chaperone J-domain"/>
    <property type="match status" value="1"/>
</dbReference>
<dbReference type="InterPro" id="IPR001623">
    <property type="entry name" value="DnaJ_domain"/>
</dbReference>
<evidence type="ECO:0000313" key="3">
    <source>
        <dbReference type="Proteomes" id="UP001141552"/>
    </source>
</evidence>
<feature type="domain" description="J" evidence="1">
    <location>
        <begin position="71"/>
        <end position="136"/>
    </location>
</feature>
<dbReference type="InterPro" id="IPR052276">
    <property type="entry name" value="Diphthamide-biosynth_chaperone"/>
</dbReference>